<dbReference type="Proteomes" id="UP000327044">
    <property type="component" value="Unassembled WGS sequence"/>
</dbReference>
<dbReference type="EMBL" id="VVIM01001449">
    <property type="protein sequence ID" value="KAB0790343.1"/>
    <property type="molecule type" value="Genomic_DNA"/>
</dbReference>
<reference evidence="1 2" key="1">
    <citation type="journal article" date="2018" name="Elife">
        <title>Firefly genomes illuminate parallel origins of bioluminescence in beetles.</title>
        <authorList>
            <person name="Fallon T.R."/>
            <person name="Lower S.E."/>
            <person name="Chang C.H."/>
            <person name="Bessho-Uehara M."/>
            <person name="Martin G.J."/>
            <person name="Bewick A.J."/>
            <person name="Behringer M."/>
            <person name="Debat H.J."/>
            <person name="Wong I."/>
            <person name="Day J.C."/>
            <person name="Suvorov A."/>
            <person name="Silva C.J."/>
            <person name="Stanger-Hall K.F."/>
            <person name="Hall D.W."/>
            <person name="Schmitz R.J."/>
            <person name="Nelson D.R."/>
            <person name="Lewis S.M."/>
            <person name="Shigenobu S."/>
            <person name="Bybee S.M."/>
            <person name="Larracuente A.M."/>
            <person name="Oba Y."/>
            <person name="Weng J.K."/>
        </authorList>
    </citation>
    <scope>NUCLEOTIDE SEQUENCE [LARGE SCALE GENOMIC DNA]</scope>
    <source>
        <strain evidence="1">1611_PpyrPB1</strain>
        <tissue evidence="1">Whole body</tissue>
    </source>
</reference>
<organism evidence="1 2">
    <name type="scientific">Photinus pyralis</name>
    <name type="common">Common eastern firefly</name>
    <name type="synonym">Lampyris pyralis</name>
    <dbReference type="NCBI Taxonomy" id="7054"/>
    <lineage>
        <taxon>Eukaryota</taxon>
        <taxon>Metazoa</taxon>
        <taxon>Ecdysozoa</taxon>
        <taxon>Arthropoda</taxon>
        <taxon>Hexapoda</taxon>
        <taxon>Insecta</taxon>
        <taxon>Pterygota</taxon>
        <taxon>Neoptera</taxon>
        <taxon>Endopterygota</taxon>
        <taxon>Coleoptera</taxon>
        <taxon>Polyphaga</taxon>
        <taxon>Elateriformia</taxon>
        <taxon>Elateroidea</taxon>
        <taxon>Lampyridae</taxon>
        <taxon>Lampyrinae</taxon>
        <taxon>Photinus</taxon>
    </lineage>
</organism>
<dbReference type="PANTHER" id="PTHR47331">
    <property type="entry name" value="PHD-TYPE DOMAIN-CONTAINING PROTEIN"/>
    <property type="match status" value="1"/>
</dbReference>
<keyword evidence="2" id="KW-1185">Reference proteome</keyword>
<dbReference type="InParanoid" id="A0A5N3ZZ50"/>
<evidence type="ECO:0000313" key="2">
    <source>
        <dbReference type="Proteomes" id="UP000327044"/>
    </source>
</evidence>
<sequence length="130" mass="15121">MPWIEPNVRVDSNFNGAFNRLKSLTRKLNERGKLREYDCAMREYMNNDCAELLPEVTNDIRIYFMPHRAVYRDDKDTSKLRIVFDASAHAPGMPSLNDVLLQGENLVPFLLRILMNFRVGRVAFTADIEK</sequence>
<accession>A0A5N3ZZ50</accession>
<protein>
    <submittedName>
        <fullName evidence="1">Uncharacterized protein</fullName>
    </submittedName>
</protein>
<dbReference type="PANTHER" id="PTHR47331:SF1">
    <property type="entry name" value="GAG-LIKE PROTEIN"/>
    <property type="match status" value="1"/>
</dbReference>
<proteinExistence type="predicted"/>
<name>A0A5N3ZZ50_PHOPY</name>
<gene>
    <name evidence="1" type="ORF">PPYR_15316</name>
</gene>
<dbReference type="AlphaFoldDB" id="A0A5N3ZZ50"/>
<feature type="non-terminal residue" evidence="1">
    <location>
        <position position="130"/>
    </location>
</feature>
<comment type="caution">
    <text evidence="1">The sequence shown here is derived from an EMBL/GenBank/DDBJ whole genome shotgun (WGS) entry which is preliminary data.</text>
</comment>
<evidence type="ECO:0000313" key="1">
    <source>
        <dbReference type="EMBL" id="KAB0790343.1"/>
    </source>
</evidence>